<keyword evidence="3" id="KW-1185">Reference proteome</keyword>
<organism evidence="2 3">
    <name type="scientific">Variibacter gotjawalensis</name>
    <dbReference type="NCBI Taxonomy" id="1333996"/>
    <lineage>
        <taxon>Bacteria</taxon>
        <taxon>Pseudomonadati</taxon>
        <taxon>Pseudomonadota</taxon>
        <taxon>Alphaproteobacteria</taxon>
        <taxon>Hyphomicrobiales</taxon>
        <taxon>Nitrobacteraceae</taxon>
        <taxon>Variibacter</taxon>
    </lineage>
</organism>
<accession>A0A0S3PP41</accession>
<evidence type="ECO:0000313" key="3">
    <source>
        <dbReference type="Proteomes" id="UP000236884"/>
    </source>
</evidence>
<dbReference type="SUPFAM" id="SSF110857">
    <property type="entry name" value="Gamma-glutamyl cyclotransferase-like"/>
    <property type="match status" value="1"/>
</dbReference>
<dbReference type="EMBL" id="AP014946">
    <property type="protein sequence ID" value="BAT57717.1"/>
    <property type="molecule type" value="Genomic_DNA"/>
</dbReference>
<dbReference type="AlphaFoldDB" id="A0A0S3PP41"/>
<dbReference type="KEGG" id="vgo:GJW-30_1_00225"/>
<evidence type="ECO:0000259" key="1">
    <source>
        <dbReference type="Pfam" id="PF06094"/>
    </source>
</evidence>
<dbReference type="OrthoDB" id="482277at2"/>
<gene>
    <name evidence="2" type="primary">ytfP</name>
    <name evidence="2" type="ORF">GJW-30_1_00225</name>
</gene>
<dbReference type="Gene3D" id="3.10.490.10">
    <property type="entry name" value="Gamma-glutamyl cyclotransferase-like"/>
    <property type="match status" value="1"/>
</dbReference>
<dbReference type="InterPro" id="IPR013024">
    <property type="entry name" value="GGCT-like"/>
</dbReference>
<evidence type="ECO:0000313" key="2">
    <source>
        <dbReference type="EMBL" id="BAT57717.1"/>
    </source>
</evidence>
<reference evidence="2 3" key="1">
    <citation type="submission" date="2015-08" db="EMBL/GenBank/DDBJ databases">
        <title>Investigation of the bacterial diversity of lava forest soil.</title>
        <authorList>
            <person name="Lee J.S."/>
        </authorList>
    </citation>
    <scope>NUCLEOTIDE SEQUENCE [LARGE SCALE GENOMIC DNA]</scope>
    <source>
        <strain evidence="2 3">GJW-30</strain>
    </source>
</reference>
<protein>
    <submittedName>
        <fullName evidence="2">Gamma-glutamylcyclotransferase family protein YtfP</fullName>
    </submittedName>
</protein>
<feature type="domain" description="Gamma-glutamylcyclotransferase AIG2-like" evidence="1">
    <location>
        <begin position="5"/>
        <end position="127"/>
    </location>
</feature>
<dbReference type="CDD" id="cd06661">
    <property type="entry name" value="GGCT_like"/>
    <property type="match status" value="1"/>
</dbReference>
<dbReference type="RefSeq" id="WP_096350668.1">
    <property type="nucleotide sequence ID" value="NZ_AP014946.1"/>
</dbReference>
<dbReference type="InterPro" id="IPR009288">
    <property type="entry name" value="AIG2-like_dom"/>
</dbReference>
<sequence length="146" mass="16306">MSDFLFVFGTLLSGYDHPIAQRLHAEAEFIGPAFCRGRLYLVAHYPGIIESNDTQDRVAGELYRVTDEALMRALDDYEGCGVNDAQPYEFARRLHAVTLDNDDVQAWVYFYNRAADGLPRIASGDFLRHVAEENLVTPRSSSSASG</sequence>
<dbReference type="Proteomes" id="UP000236884">
    <property type="component" value="Chromosome"/>
</dbReference>
<keyword evidence="2" id="KW-0808">Transferase</keyword>
<proteinExistence type="predicted"/>
<dbReference type="InterPro" id="IPR036568">
    <property type="entry name" value="GGCT-like_sf"/>
</dbReference>
<name>A0A0S3PP41_9BRAD</name>
<dbReference type="GO" id="GO:0016740">
    <property type="term" value="F:transferase activity"/>
    <property type="evidence" value="ECO:0007669"/>
    <property type="project" value="UniProtKB-KW"/>
</dbReference>
<dbReference type="Pfam" id="PF06094">
    <property type="entry name" value="GGACT"/>
    <property type="match status" value="1"/>
</dbReference>